<keyword evidence="2" id="KW-1185">Reference proteome</keyword>
<dbReference type="HOGENOM" id="CLU_2122833_0_0_1"/>
<proteinExistence type="predicted"/>
<gene>
    <name evidence="1" type="ORF">H105_00311</name>
</gene>
<evidence type="ECO:0000313" key="1">
    <source>
        <dbReference type="EMBL" id="EZF78588.1"/>
    </source>
</evidence>
<protein>
    <submittedName>
        <fullName evidence="1">Uncharacterized protein</fullName>
    </submittedName>
</protein>
<accession>A0A022Y7L5</accession>
<name>A0A022Y7L5_TRISD</name>
<sequence length="114" mass="12964">MQDAGSRLEAVVELKLAMVDREVVDVEDVEAGGGTRFFVTQTRRKYFSFFSSSPPAHKAYMEFSFDITAQPTAEVLPTIRHQNTSFLEHSPLRKCHTRTISQINTSNKGHLYQQ</sequence>
<dbReference type="AlphaFoldDB" id="A0A022Y7L5"/>
<organism evidence="1 2">
    <name type="scientific">Trichophyton soudanense CBS 452.61</name>
    <dbReference type="NCBI Taxonomy" id="1215331"/>
    <lineage>
        <taxon>Eukaryota</taxon>
        <taxon>Fungi</taxon>
        <taxon>Dikarya</taxon>
        <taxon>Ascomycota</taxon>
        <taxon>Pezizomycotina</taxon>
        <taxon>Eurotiomycetes</taxon>
        <taxon>Eurotiomycetidae</taxon>
        <taxon>Onygenales</taxon>
        <taxon>Arthrodermataceae</taxon>
        <taxon>Trichophyton</taxon>
    </lineage>
</organism>
<evidence type="ECO:0000313" key="2">
    <source>
        <dbReference type="Proteomes" id="UP000023623"/>
    </source>
</evidence>
<reference evidence="1 2" key="1">
    <citation type="submission" date="2014-02" db="EMBL/GenBank/DDBJ databases">
        <title>The Genome Sequence of Trichophyton rubrum (morphotype soudanense) CBS 452.61.</title>
        <authorList>
            <consortium name="The Broad Institute Genomics Platform"/>
            <person name="Cuomo C.A."/>
            <person name="White T.C."/>
            <person name="Graser Y."/>
            <person name="Martinez-Rossi N."/>
            <person name="Heitman J."/>
            <person name="Young S.K."/>
            <person name="Zeng Q."/>
            <person name="Gargeya S."/>
            <person name="Abouelleil A."/>
            <person name="Alvarado L."/>
            <person name="Chapman S.B."/>
            <person name="Gainer-Dewar J."/>
            <person name="Goldberg J."/>
            <person name="Griggs A."/>
            <person name="Gujja S."/>
            <person name="Hansen M."/>
            <person name="Howarth C."/>
            <person name="Imamovic A."/>
            <person name="Larimer J."/>
            <person name="Martinez D."/>
            <person name="Murphy C."/>
            <person name="Pearson M.D."/>
            <person name="Persinoti G."/>
            <person name="Poon T."/>
            <person name="Priest M."/>
            <person name="Roberts A.D."/>
            <person name="Saif S."/>
            <person name="Shea T.D."/>
            <person name="Sykes S.N."/>
            <person name="Wortman J."/>
            <person name="Nusbaum C."/>
            <person name="Birren B."/>
        </authorList>
    </citation>
    <scope>NUCLEOTIDE SEQUENCE [LARGE SCALE GENOMIC DNA]</scope>
    <source>
        <strain evidence="1 2">CBS 452.61</strain>
    </source>
</reference>
<dbReference type="EMBL" id="KK208722">
    <property type="protein sequence ID" value="EZF78588.1"/>
    <property type="molecule type" value="Genomic_DNA"/>
</dbReference>
<dbReference type="Proteomes" id="UP000023623">
    <property type="component" value="Unassembled WGS sequence"/>
</dbReference>